<dbReference type="InterPro" id="IPR015797">
    <property type="entry name" value="NUDIX_hydrolase-like_dom_sf"/>
</dbReference>
<dbReference type="GO" id="GO:0010945">
    <property type="term" value="F:coenzyme A diphosphatase activity"/>
    <property type="evidence" value="ECO:0007669"/>
    <property type="project" value="InterPro"/>
</dbReference>
<organism evidence="8 9">
    <name type="scientific">Legionella massiliensis</name>
    <dbReference type="NCBI Taxonomy" id="1034943"/>
    <lineage>
        <taxon>Bacteria</taxon>
        <taxon>Pseudomonadati</taxon>
        <taxon>Pseudomonadota</taxon>
        <taxon>Gammaproteobacteria</taxon>
        <taxon>Legionellales</taxon>
        <taxon>Legionellaceae</taxon>
        <taxon>Legionella</taxon>
    </lineage>
</organism>
<dbReference type="Pfam" id="PF00293">
    <property type="entry name" value="NUDIX"/>
    <property type="match status" value="1"/>
</dbReference>
<dbReference type="GO" id="GO:0046872">
    <property type="term" value="F:metal ion binding"/>
    <property type="evidence" value="ECO:0007669"/>
    <property type="project" value="UniProtKB-KW"/>
</dbReference>
<comment type="cofactor">
    <cofactor evidence="2">
        <name>Mg(2+)</name>
        <dbReference type="ChEBI" id="CHEBI:18420"/>
    </cofactor>
</comment>
<dbReference type="Proteomes" id="UP000044071">
    <property type="component" value="Unassembled WGS sequence"/>
</dbReference>
<dbReference type="InterPro" id="IPR045121">
    <property type="entry name" value="CoAse"/>
</dbReference>
<dbReference type="PANTHER" id="PTHR12992:SF11">
    <property type="entry name" value="MITOCHONDRIAL COENZYME A DIPHOSPHATASE NUDT8"/>
    <property type="match status" value="1"/>
</dbReference>
<evidence type="ECO:0000256" key="4">
    <source>
        <dbReference type="ARBA" id="ARBA00022801"/>
    </source>
</evidence>
<evidence type="ECO:0000256" key="5">
    <source>
        <dbReference type="ARBA" id="ARBA00022842"/>
    </source>
</evidence>
<dbReference type="PROSITE" id="PS51462">
    <property type="entry name" value="NUDIX"/>
    <property type="match status" value="1"/>
</dbReference>
<reference evidence="8 9" key="1">
    <citation type="submission" date="2014-06" db="EMBL/GenBank/DDBJ databases">
        <authorList>
            <person name="Urmite Genomes Urmite Genomes"/>
        </authorList>
    </citation>
    <scope>NUCLEOTIDE SEQUENCE [LARGE SCALE GENOMIC DNA]</scope>
</reference>
<keyword evidence="4 8" id="KW-0378">Hydrolase</keyword>
<comment type="cofactor">
    <cofactor evidence="1">
        <name>Mn(2+)</name>
        <dbReference type="ChEBI" id="CHEBI:29035"/>
    </cofactor>
</comment>
<keyword evidence="3" id="KW-0479">Metal-binding</keyword>
<evidence type="ECO:0000256" key="1">
    <source>
        <dbReference type="ARBA" id="ARBA00001936"/>
    </source>
</evidence>
<evidence type="ECO:0000259" key="7">
    <source>
        <dbReference type="PROSITE" id="PS51462"/>
    </source>
</evidence>
<dbReference type="AlphaFoldDB" id="A0A078KZC8"/>
<dbReference type="SUPFAM" id="SSF55811">
    <property type="entry name" value="Nudix"/>
    <property type="match status" value="1"/>
</dbReference>
<feature type="domain" description="Nudix hydrolase" evidence="7">
    <location>
        <begin position="1"/>
        <end position="132"/>
    </location>
</feature>
<keyword evidence="6" id="KW-0464">Manganese</keyword>
<evidence type="ECO:0000256" key="6">
    <source>
        <dbReference type="ARBA" id="ARBA00023211"/>
    </source>
</evidence>
<dbReference type="InterPro" id="IPR000086">
    <property type="entry name" value="NUDIX_hydrolase_dom"/>
</dbReference>
<dbReference type="CDD" id="cd03426">
    <property type="entry name" value="NUDIX_CoAse_Nudt7"/>
    <property type="match status" value="1"/>
</dbReference>
<sequence length="159" mass="18351">MINKEAAVIVLRELASDSLILTQRSTQLRNHPGEVCFPGGRWQDEDKNFYETAIRELEEELGIAPSRVHFQSEMRSERTLTGFIIYPWFADIDNLLPYQANLEVSEVFKLPMNEVAQASNYKEIVVNRFGLNIKTYQYKASERFVWGATARIMMQLAEG</sequence>
<dbReference type="eggNOG" id="COG0494">
    <property type="taxonomic scope" value="Bacteria"/>
</dbReference>
<name>A0A078KZC8_9GAMM</name>
<dbReference type="EMBL" id="CCSB01000003">
    <property type="protein sequence ID" value="CDZ78276.1"/>
    <property type="molecule type" value="Genomic_DNA"/>
</dbReference>
<dbReference type="STRING" id="1034943.BN59_02586"/>
<accession>A0A078KZC8</accession>
<dbReference type="OrthoDB" id="9802805at2"/>
<evidence type="ECO:0000313" key="8">
    <source>
        <dbReference type="EMBL" id="CDZ78276.1"/>
    </source>
</evidence>
<evidence type="ECO:0000256" key="3">
    <source>
        <dbReference type="ARBA" id="ARBA00022723"/>
    </source>
</evidence>
<evidence type="ECO:0000313" key="9">
    <source>
        <dbReference type="Proteomes" id="UP000044071"/>
    </source>
</evidence>
<dbReference type="PANTHER" id="PTHR12992">
    <property type="entry name" value="NUDIX HYDROLASE"/>
    <property type="match status" value="1"/>
</dbReference>
<keyword evidence="5" id="KW-0460">Magnesium</keyword>
<gene>
    <name evidence="8" type="ORF">BN59_02586</name>
</gene>
<protein>
    <submittedName>
        <fullName evidence="8">Putative NUDIX hydrolase</fullName>
    </submittedName>
</protein>
<proteinExistence type="predicted"/>
<evidence type="ECO:0000256" key="2">
    <source>
        <dbReference type="ARBA" id="ARBA00001946"/>
    </source>
</evidence>
<keyword evidence="9" id="KW-1185">Reference proteome</keyword>
<dbReference type="Gene3D" id="3.90.79.10">
    <property type="entry name" value="Nucleoside Triphosphate Pyrophosphohydrolase"/>
    <property type="match status" value="1"/>
</dbReference>
<dbReference type="RefSeq" id="WP_043874798.1">
    <property type="nucleotide sequence ID" value="NZ_CCVW01000003.1"/>
</dbReference>